<feature type="compositionally biased region" description="Basic and acidic residues" evidence="1">
    <location>
        <begin position="15"/>
        <end position="25"/>
    </location>
</feature>
<proteinExistence type="predicted"/>
<protein>
    <submittedName>
        <fullName evidence="2">Uncharacterized protein</fullName>
    </submittedName>
</protein>
<dbReference type="Proteomes" id="UP000504844">
    <property type="component" value="Chromosome"/>
</dbReference>
<keyword evidence="3" id="KW-1185">Reference proteome</keyword>
<dbReference type="EMBL" id="CP054143">
    <property type="protein sequence ID" value="QKJ67647.1"/>
    <property type="molecule type" value="Genomic_DNA"/>
</dbReference>
<dbReference type="AlphaFoldDB" id="A0A6M8T0W4"/>
<dbReference type="KEGG" id="dee:HQN60_13510"/>
<evidence type="ECO:0000313" key="3">
    <source>
        <dbReference type="Proteomes" id="UP000504844"/>
    </source>
</evidence>
<evidence type="ECO:0000313" key="2">
    <source>
        <dbReference type="EMBL" id="QKJ67647.1"/>
    </source>
</evidence>
<name>A0A6M8T0W4_9NEIS</name>
<feature type="region of interest" description="Disordered" evidence="1">
    <location>
        <begin position="1"/>
        <end position="25"/>
    </location>
</feature>
<dbReference type="RefSeq" id="WP_173534148.1">
    <property type="nucleotide sequence ID" value="NZ_CP054143.1"/>
</dbReference>
<organism evidence="2 3">
    <name type="scientific">Deefgea piscis</name>
    <dbReference type="NCBI Taxonomy" id="2739061"/>
    <lineage>
        <taxon>Bacteria</taxon>
        <taxon>Pseudomonadati</taxon>
        <taxon>Pseudomonadota</taxon>
        <taxon>Betaproteobacteria</taxon>
        <taxon>Neisseriales</taxon>
        <taxon>Chitinibacteraceae</taxon>
        <taxon>Deefgea</taxon>
    </lineage>
</organism>
<sequence>MFANITDARWVGKPSNEKNQTHEFDAKKGANFARYSGLRQEKTVCNEALSKKKTRNAGLLA</sequence>
<evidence type="ECO:0000256" key="1">
    <source>
        <dbReference type="SAM" id="MobiDB-lite"/>
    </source>
</evidence>
<accession>A0A6M8T0W4</accession>
<gene>
    <name evidence="2" type="ORF">HQN60_13510</name>
</gene>
<reference evidence="2 3" key="1">
    <citation type="submission" date="2020-05" db="EMBL/GenBank/DDBJ databases">
        <title>Complete genome sequence of Deefgea sp. D17.</title>
        <authorList>
            <person name="Bae J.-W."/>
            <person name="Han J.E."/>
        </authorList>
    </citation>
    <scope>NUCLEOTIDE SEQUENCE [LARGE SCALE GENOMIC DNA]</scope>
    <source>
        <strain evidence="2 3">D17</strain>
    </source>
</reference>